<gene>
    <name evidence="2" type="ORF">DHV72_23110</name>
</gene>
<name>A0A9C7QYQ8_9GAMM</name>
<dbReference type="EMBL" id="DPSM01000029">
    <property type="protein sequence ID" value="HCK02891.1"/>
    <property type="molecule type" value="Genomic_DNA"/>
</dbReference>
<proteinExistence type="predicted"/>
<dbReference type="Proteomes" id="UP000262210">
    <property type="component" value="Unassembled WGS sequence"/>
</dbReference>
<organism evidence="2 3">
    <name type="scientific">Serratia grimesii</name>
    <dbReference type="NCBI Taxonomy" id="82995"/>
    <lineage>
        <taxon>Bacteria</taxon>
        <taxon>Pseudomonadati</taxon>
        <taxon>Pseudomonadota</taxon>
        <taxon>Gammaproteobacteria</taxon>
        <taxon>Enterobacterales</taxon>
        <taxon>Yersiniaceae</taxon>
        <taxon>Serratia</taxon>
    </lineage>
</organism>
<dbReference type="Pfam" id="PF18757">
    <property type="entry name" value="Nmad5"/>
    <property type="match status" value="1"/>
</dbReference>
<evidence type="ECO:0000313" key="2">
    <source>
        <dbReference type="EMBL" id="HCK02891.1"/>
    </source>
</evidence>
<comment type="caution">
    <text evidence="2">The sequence shown here is derived from an EMBL/GenBank/DDBJ whole genome shotgun (WGS) entry which is preliminary data.</text>
</comment>
<dbReference type="RefSeq" id="WP_278432077.1">
    <property type="nucleotide sequence ID" value="NZ_DPSM01000029.1"/>
</dbReference>
<protein>
    <recommendedName>
        <fullName evidence="1">Nucleotide modification associated domain-containing protein</fullName>
    </recommendedName>
</protein>
<reference evidence="2 3" key="1">
    <citation type="journal article" date="2018" name="Nat. Biotechnol.">
        <title>A standardized bacterial taxonomy based on genome phylogeny substantially revises the tree of life.</title>
        <authorList>
            <person name="Parks D.H."/>
            <person name="Chuvochina M."/>
            <person name="Waite D.W."/>
            <person name="Rinke C."/>
            <person name="Skarshewski A."/>
            <person name="Chaumeil P.A."/>
            <person name="Hugenholtz P."/>
        </authorList>
    </citation>
    <scope>NUCLEOTIDE SEQUENCE [LARGE SCALE GENOMIC DNA]</scope>
    <source>
        <strain evidence="2">UBA11264</strain>
    </source>
</reference>
<feature type="domain" description="Nucleotide modification associated" evidence="1">
    <location>
        <begin position="4"/>
        <end position="203"/>
    </location>
</feature>
<sequence length="210" mass="23071">MSSIRLTTALRDAIAANAIKKSGVNADRQVNAKAFSDLAEKVRVQIFGGEKKAADVDAKYRQAMKLEKELRDIGVSNFYIRSGRSCAIYPSFGGAGTKLEYGKDKDGDDIYRLTPARDICLLAADDPLTVEFHKLDDDKRAIDQRNEEVKVNVRAALNSVSTVKRLLEVWPESKELLPDDLDTAKAALPALKVCDLNKMIGLPTEETTAA</sequence>
<accession>A0A9C7QYQ8</accession>
<evidence type="ECO:0000313" key="3">
    <source>
        <dbReference type="Proteomes" id="UP000262210"/>
    </source>
</evidence>
<dbReference type="InterPro" id="IPR040835">
    <property type="entry name" value="Nmad5"/>
</dbReference>
<dbReference type="AlphaFoldDB" id="A0A9C7QYQ8"/>
<evidence type="ECO:0000259" key="1">
    <source>
        <dbReference type="Pfam" id="PF18757"/>
    </source>
</evidence>